<dbReference type="Pfam" id="PF20473">
    <property type="entry name" value="MmeI_Mtase"/>
    <property type="match status" value="1"/>
</dbReference>
<dbReference type="AlphaFoldDB" id="A0A2J7TBU5"/>
<dbReference type="OrthoDB" id="9806213at2"/>
<dbReference type="EMBL" id="PDZR01000043">
    <property type="protein sequence ID" value="PNG24234.1"/>
    <property type="molecule type" value="Genomic_DNA"/>
</dbReference>
<evidence type="ECO:0000256" key="4">
    <source>
        <dbReference type="ARBA" id="ARBA00047942"/>
    </source>
</evidence>
<keyword evidence="2" id="KW-0489">Methyltransferase</keyword>
<evidence type="ECO:0000313" key="6">
    <source>
        <dbReference type="EMBL" id="PNG24234.1"/>
    </source>
</evidence>
<dbReference type="SUPFAM" id="SSF53335">
    <property type="entry name" value="S-adenosyl-L-methionine-dependent methyltransferases"/>
    <property type="match status" value="1"/>
</dbReference>
<evidence type="ECO:0000313" key="7">
    <source>
        <dbReference type="Proteomes" id="UP000236286"/>
    </source>
</evidence>
<protein>
    <recommendedName>
        <fullName evidence="1">site-specific DNA-methyltransferase (adenine-specific)</fullName>
        <ecNumber evidence="1">2.1.1.72</ecNumber>
    </recommendedName>
</protein>
<evidence type="ECO:0000256" key="3">
    <source>
        <dbReference type="ARBA" id="ARBA00022679"/>
    </source>
</evidence>
<dbReference type="PRINTS" id="PR00507">
    <property type="entry name" value="N12N6MTFRASE"/>
</dbReference>
<accession>A0A2J7TBU5</accession>
<dbReference type="EC" id="2.1.1.72" evidence="1"/>
<keyword evidence="3" id="KW-0808">Transferase</keyword>
<dbReference type="Proteomes" id="UP000236286">
    <property type="component" value="Unassembled WGS sequence"/>
</dbReference>
<dbReference type="PANTHER" id="PTHR33841:SF1">
    <property type="entry name" value="DNA METHYLTRANSFERASE A"/>
    <property type="match status" value="1"/>
</dbReference>
<comment type="catalytic activity">
    <reaction evidence="4">
        <text>a 2'-deoxyadenosine in DNA + S-adenosyl-L-methionine = an N(6)-methyl-2'-deoxyadenosine in DNA + S-adenosyl-L-homocysteine + H(+)</text>
        <dbReference type="Rhea" id="RHEA:15197"/>
        <dbReference type="Rhea" id="RHEA-COMP:12418"/>
        <dbReference type="Rhea" id="RHEA-COMP:12419"/>
        <dbReference type="ChEBI" id="CHEBI:15378"/>
        <dbReference type="ChEBI" id="CHEBI:57856"/>
        <dbReference type="ChEBI" id="CHEBI:59789"/>
        <dbReference type="ChEBI" id="CHEBI:90615"/>
        <dbReference type="ChEBI" id="CHEBI:90616"/>
        <dbReference type="EC" id="2.1.1.72"/>
    </reaction>
</comment>
<evidence type="ECO:0000256" key="1">
    <source>
        <dbReference type="ARBA" id="ARBA00011900"/>
    </source>
</evidence>
<dbReference type="PROSITE" id="PS00092">
    <property type="entry name" value="N6_MTASE"/>
    <property type="match status" value="1"/>
</dbReference>
<reference evidence="6 7" key="1">
    <citation type="submission" date="2017-10" db="EMBL/GenBank/DDBJ databases">
        <title>Genome announcement of Methylocella silvestris TVC from permafrost.</title>
        <authorList>
            <person name="Wang J."/>
            <person name="Geng K."/>
            <person name="Ul-Haque F."/>
            <person name="Crombie A.T."/>
            <person name="Street L.E."/>
            <person name="Wookey P.A."/>
            <person name="Murrell J.C."/>
            <person name="Pratscher J."/>
        </authorList>
    </citation>
    <scope>NUCLEOTIDE SEQUENCE [LARGE SCALE GENOMIC DNA]</scope>
    <source>
        <strain evidence="6 7">TVC</strain>
    </source>
</reference>
<gene>
    <name evidence="6" type="ORF">CR492_19800</name>
</gene>
<sequence length="617" mass="68193">MPTASPQTASVELIPRLEVVIAKLGLDESCGLVRQWSDFRSTTNRHVVRQAFDSIRVYAVFGFPSGRHNTRKFAPILYLAIASDDAAASLMHRLVWSQGVVPILLVATPAGLQIRRSFTSSTARPVTVPWNRLSDGASIPPELTSLTAIALSSSVVWRDYVTDRSNRVDAALLKAIESLNEAVRRDHAGLRQQPALVNALIGRFIYFFVLLDRKIIGRTWIAGLKDRAGKSACPQIAAAIDDQGHVNIGDRPWPAREVWLLFDKIDDVLNGAIFPISSSNRRLIPSSALHLVRRAIRHGDTLGVGARQLGFLDVSFSTLRTETISAIYELFLLIEDPGKKDDDGAFYTPPFLVDYVLDEIDRIHAFTAKSRVVDPAAGSGIFLVGAYRRILEREMPRRKWTPAHFGKARAILEDAIFGIEKNLQAANVARFSLYLTLLDYVENASIKELKQLAGSRRVFPSLGGNVLDRDLFSISGDDLTRLGRFSHVIGNPPWGGFGEQTGRSNEQRSPTSAAQRDARLKLARDYISSLDAALYPVNNKRLSELFIWKIQRDLLQKSGVFGLLISTRSYVAPSAGAFPAALAKQVKLSRPSQLLAFSLPTIQGRAQPHTCDLWGEP</sequence>
<dbReference type="PANTHER" id="PTHR33841">
    <property type="entry name" value="DNA METHYLTRANSFERASE YEEA-RELATED"/>
    <property type="match status" value="1"/>
</dbReference>
<comment type="caution">
    <text evidence="6">The sequence shown here is derived from an EMBL/GenBank/DDBJ whole genome shotgun (WGS) entry which is preliminary data.</text>
</comment>
<name>A0A2J7TBU5_METSI</name>
<dbReference type="GO" id="GO:0003676">
    <property type="term" value="F:nucleic acid binding"/>
    <property type="evidence" value="ECO:0007669"/>
    <property type="project" value="InterPro"/>
</dbReference>
<dbReference type="InterPro" id="IPR050953">
    <property type="entry name" value="N4_N6_ade-DNA_methylase"/>
</dbReference>
<dbReference type="GO" id="GO:0009007">
    <property type="term" value="F:site-specific DNA-methyltransferase (adenine-specific) activity"/>
    <property type="evidence" value="ECO:0007669"/>
    <property type="project" value="UniProtKB-EC"/>
</dbReference>
<dbReference type="GO" id="GO:0032259">
    <property type="term" value="P:methylation"/>
    <property type="evidence" value="ECO:0007669"/>
    <property type="project" value="UniProtKB-KW"/>
</dbReference>
<dbReference type="Gene3D" id="3.40.50.150">
    <property type="entry name" value="Vaccinia Virus protein VP39"/>
    <property type="match status" value="1"/>
</dbReference>
<evidence type="ECO:0000259" key="5">
    <source>
        <dbReference type="Pfam" id="PF20473"/>
    </source>
</evidence>
<proteinExistence type="predicted"/>
<dbReference type="InterPro" id="IPR046816">
    <property type="entry name" value="MmeI_Mtase"/>
</dbReference>
<dbReference type="InterPro" id="IPR002052">
    <property type="entry name" value="DNA_methylase_N6_adenine_CS"/>
</dbReference>
<feature type="domain" description="MmeI-like DNA-methyltransferase" evidence="5">
    <location>
        <begin position="362"/>
        <end position="529"/>
    </location>
</feature>
<evidence type="ECO:0000256" key="2">
    <source>
        <dbReference type="ARBA" id="ARBA00022603"/>
    </source>
</evidence>
<organism evidence="6 7">
    <name type="scientific">Methylocella silvestris</name>
    <dbReference type="NCBI Taxonomy" id="199596"/>
    <lineage>
        <taxon>Bacteria</taxon>
        <taxon>Pseudomonadati</taxon>
        <taxon>Pseudomonadota</taxon>
        <taxon>Alphaproteobacteria</taxon>
        <taxon>Hyphomicrobiales</taxon>
        <taxon>Beijerinckiaceae</taxon>
        <taxon>Methylocella</taxon>
    </lineage>
</organism>
<dbReference type="InterPro" id="IPR029063">
    <property type="entry name" value="SAM-dependent_MTases_sf"/>
</dbReference>